<dbReference type="Proteomes" id="UP000199382">
    <property type="component" value="Unassembled WGS sequence"/>
</dbReference>
<dbReference type="Pfam" id="PF07811">
    <property type="entry name" value="TadE"/>
    <property type="match status" value="1"/>
</dbReference>
<evidence type="ECO:0000313" key="3">
    <source>
        <dbReference type="EMBL" id="SDK31570.1"/>
    </source>
</evidence>
<sequence>MSGRTGSILRPWRGRLHREDGNATIEFVILFPIFMVLFMNAFEIGLLMVRQVMLDRATDIVVRALRIGEWDDPTYDEVKTNICNEALILPNCNENLRLNLSAVDESSWTITPGASLCVDKTATIQPAVTFELGVQHEMMLVQVCALQEPFFPLTGLGLRLPRVDDDHYALMTQSAFVNEPG</sequence>
<keyword evidence="4" id="KW-1185">Reference proteome</keyword>
<organism evidence="3 4">
    <name type="scientific">Aliiruegeria lutimaris</name>
    <dbReference type="NCBI Taxonomy" id="571298"/>
    <lineage>
        <taxon>Bacteria</taxon>
        <taxon>Pseudomonadati</taxon>
        <taxon>Pseudomonadota</taxon>
        <taxon>Alphaproteobacteria</taxon>
        <taxon>Rhodobacterales</taxon>
        <taxon>Roseobacteraceae</taxon>
        <taxon>Aliiruegeria</taxon>
    </lineage>
</organism>
<dbReference type="EMBL" id="FNEK01000037">
    <property type="protein sequence ID" value="SDK31570.1"/>
    <property type="molecule type" value="Genomic_DNA"/>
</dbReference>
<proteinExistence type="predicted"/>
<accession>A0A1G9AXY0</accession>
<feature type="domain" description="TadE-like" evidence="2">
    <location>
        <begin position="21"/>
        <end position="63"/>
    </location>
</feature>
<protein>
    <submittedName>
        <fullName evidence="3">Flp pilus assembly protein TadG</fullName>
    </submittedName>
</protein>
<dbReference type="AlphaFoldDB" id="A0A1G9AXY0"/>
<dbReference type="STRING" id="571298.SAMN04488026_103725"/>
<evidence type="ECO:0000259" key="2">
    <source>
        <dbReference type="Pfam" id="PF07811"/>
    </source>
</evidence>
<dbReference type="RefSeq" id="WP_093158760.1">
    <property type="nucleotide sequence ID" value="NZ_FNEK01000037.1"/>
</dbReference>
<feature type="transmembrane region" description="Helical" evidence="1">
    <location>
        <begin position="27"/>
        <end position="49"/>
    </location>
</feature>
<keyword evidence="1" id="KW-0812">Transmembrane</keyword>
<evidence type="ECO:0000256" key="1">
    <source>
        <dbReference type="SAM" id="Phobius"/>
    </source>
</evidence>
<keyword evidence="1" id="KW-1133">Transmembrane helix</keyword>
<dbReference type="OrthoDB" id="7907064at2"/>
<name>A0A1G9AXY0_9RHOB</name>
<evidence type="ECO:0000313" key="4">
    <source>
        <dbReference type="Proteomes" id="UP000199382"/>
    </source>
</evidence>
<gene>
    <name evidence="3" type="ORF">SAMN04488026_103725</name>
</gene>
<dbReference type="InterPro" id="IPR012495">
    <property type="entry name" value="TadE-like_dom"/>
</dbReference>
<keyword evidence="1" id="KW-0472">Membrane</keyword>
<reference evidence="3 4" key="1">
    <citation type="submission" date="2016-10" db="EMBL/GenBank/DDBJ databases">
        <authorList>
            <person name="de Groot N.N."/>
        </authorList>
    </citation>
    <scope>NUCLEOTIDE SEQUENCE [LARGE SCALE GENOMIC DNA]</scope>
    <source>
        <strain evidence="3 4">DSM 25294</strain>
    </source>
</reference>